<dbReference type="GO" id="GO:0004326">
    <property type="term" value="F:tetrahydrofolylpolyglutamate synthase activity"/>
    <property type="evidence" value="ECO:0007669"/>
    <property type="project" value="InterPro"/>
</dbReference>
<feature type="domain" description="Mur ligase C-terminal" evidence="9">
    <location>
        <begin position="320"/>
        <end position="440"/>
    </location>
</feature>
<evidence type="ECO:0000256" key="4">
    <source>
        <dbReference type="ARBA" id="ARBA00022598"/>
    </source>
</evidence>
<evidence type="ECO:0000256" key="2">
    <source>
        <dbReference type="ARBA" id="ARBA00004752"/>
    </source>
</evidence>
<evidence type="ECO:0000256" key="5">
    <source>
        <dbReference type="ARBA" id="ARBA00022618"/>
    </source>
</evidence>
<dbReference type="GO" id="GO:0005524">
    <property type="term" value="F:ATP binding"/>
    <property type="evidence" value="ECO:0007669"/>
    <property type="project" value="UniProtKB-KW"/>
</dbReference>
<keyword evidence="4" id="KW-0436">Ligase</keyword>
<evidence type="ECO:0000256" key="6">
    <source>
        <dbReference type="ARBA" id="ARBA00022741"/>
    </source>
</evidence>
<dbReference type="EMBL" id="CAEZTJ010000043">
    <property type="protein sequence ID" value="CAB4565390.1"/>
    <property type="molecule type" value="Genomic_DNA"/>
</dbReference>
<dbReference type="GO" id="GO:0009252">
    <property type="term" value="P:peptidoglycan biosynthetic process"/>
    <property type="evidence" value="ECO:0007669"/>
    <property type="project" value="UniProtKB-UniPathway"/>
</dbReference>
<dbReference type="PROSITE" id="PS01011">
    <property type="entry name" value="FOLYLPOLYGLU_SYNT_1"/>
    <property type="match status" value="1"/>
</dbReference>
<dbReference type="Pfam" id="PF08245">
    <property type="entry name" value="Mur_ligase_M"/>
    <property type="match status" value="1"/>
</dbReference>
<sequence>MPTGSWGNATIMTVGSVTIDALRGLDLVIVGAGVTGKALHDFALSHGALVSMVDDRVDGALRSLPERCALAIISPGWRPDHSVIEEIRARGIPHLSEIDFAWEMKRQIAPEQRWIALSGTNGKTTTIQMVENIMRSAGVAGVACGNVGRTVIESITPEIDILAIELSSFQIDWSELPRFEAIALLNISPDHIDWHGSFDRYRDAKLKLISLSKRSFINVSDATLSRSWPELTTATNSDLIPFHLGSPASGEIGLVEDLIVDRALVDDPMNAEVLVEVAVLPSNASHNVSNAMAAAALSKAIGIGADAITEGLATFVLDQHRLQVIGEAKGITWVDDSKATNPHAAMAAIFSFPSVIWIAGGLAKGASMDELVRATSSRVRAAILVGRDAPLIRAALEELNPSVKIVEVGATQGREVMREAVTFAKNLASRGDTVLLAPACASMDQFTSYKERGDLFQGAVKELVLSEGGAP</sequence>
<evidence type="ECO:0000259" key="10">
    <source>
        <dbReference type="Pfam" id="PF08245"/>
    </source>
</evidence>
<dbReference type="InterPro" id="IPR004101">
    <property type="entry name" value="Mur_ligase_C"/>
</dbReference>
<keyword evidence="5" id="KW-0132">Cell division</keyword>
<keyword evidence="3" id="KW-0963">Cytoplasm</keyword>
<dbReference type="Gene3D" id="3.40.1190.10">
    <property type="entry name" value="Mur-like, catalytic domain"/>
    <property type="match status" value="1"/>
</dbReference>
<dbReference type="NCBIfam" id="TIGR01087">
    <property type="entry name" value="murD"/>
    <property type="match status" value="1"/>
</dbReference>
<proteinExistence type="inferred from homology"/>
<protein>
    <submittedName>
        <fullName evidence="11">Unannotated protein</fullName>
    </submittedName>
</protein>
<dbReference type="PANTHER" id="PTHR43692:SF1">
    <property type="entry name" value="UDP-N-ACETYLMURAMOYLALANINE--D-GLUTAMATE LIGASE"/>
    <property type="match status" value="1"/>
</dbReference>
<comment type="pathway">
    <text evidence="2">Cell wall biogenesis; peptidoglycan biosynthesis.</text>
</comment>
<organism evidence="11">
    <name type="scientific">freshwater metagenome</name>
    <dbReference type="NCBI Taxonomy" id="449393"/>
    <lineage>
        <taxon>unclassified sequences</taxon>
        <taxon>metagenomes</taxon>
        <taxon>ecological metagenomes</taxon>
    </lineage>
</organism>
<dbReference type="Pfam" id="PF02875">
    <property type="entry name" value="Mur_ligase_C"/>
    <property type="match status" value="1"/>
</dbReference>
<dbReference type="InterPro" id="IPR005762">
    <property type="entry name" value="MurD"/>
</dbReference>
<reference evidence="11" key="1">
    <citation type="submission" date="2020-05" db="EMBL/GenBank/DDBJ databases">
        <authorList>
            <person name="Chiriac C."/>
            <person name="Salcher M."/>
            <person name="Ghai R."/>
            <person name="Kavagutti S V."/>
        </authorList>
    </citation>
    <scope>NUCLEOTIDE SEQUENCE</scope>
</reference>
<keyword evidence="8" id="KW-0131">Cell cycle</keyword>
<evidence type="ECO:0000256" key="1">
    <source>
        <dbReference type="ARBA" id="ARBA00004496"/>
    </source>
</evidence>
<dbReference type="Gene3D" id="3.90.190.20">
    <property type="entry name" value="Mur ligase, C-terminal domain"/>
    <property type="match status" value="1"/>
</dbReference>
<dbReference type="SUPFAM" id="SSF51984">
    <property type="entry name" value="MurCD N-terminal domain"/>
    <property type="match status" value="1"/>
</dbReference>
<dbReference type="AlphaFoldDB" id="A0A6J6DMH9"/>
<dbReference type="InterPro" id="IPR036565">
    <property type="entry name" value="Mur-like_cat_sf"/>
</dbReference>
<dbReference type="PANTHER" id="PTHR43692">
    <property type="entry name" value="UDP-N-ACETYLMURAMOYLALANINE--D-GLUTAMATE LIGASE"/>
    <property type="match status" value="1"/>
</dbReference>
<accession>A0A6J6DMH9</accession>
<evidence type="ECO:0000313" key="11">
    <source>
        <dbReference type="EMBL" id="CAB4565390.1"/>
    </source>
</evidence>
<dbReference type="InterPro" id="IPR036615">
    <property type="entry name" value="Mur_ligase_C_dom_sf"/>
</dbReference>
<evidence type="ECO:0000259" key="9">
    <source>
        <dbReference type="Pfam" id="PF02875"/>
    </source>
</evidence>
<dbReference type="UniPathway" id="UPA00219"/>
<dbReference type="GO" id="GO:0008360">
    <property type="term" value="P:regulation of cell shape"/>
    <property type="evidence" value="ECO:0007669"/>
    <property type="project" value="InterPro"/>
</dbReference>
<evidence type="ECO:0000256" key="7">
    <source>
        <dbReference type="ARBA" id="ARBA00022840"/>
    </source>
</evidence>
<dbReference type="GO" id="GO:0051301">
    <property type="term" value="P:cell division"/>
    <property type="evidence" value="ECO:0007669"/>
    <property type="project" value="UniProtKB-KW"/>
</dbReference>
<gene>
    <name evidence="11" type="ORF">UFOPK1650_00430</name>
</gene>
<name>A0A6J6DMH9_9ZZZZ</name>
<evidence type="ECO:0000256" key="3">
    <source>
        <dbReference type="ARBA" id="ARBA00022490"/>
    </source>
</evidence>
<comment type="subcellular location">
    <subcellularLocation>
        <location evidence="1">Cytoplasm</location>
    </subcellularLocation>
</comment>
<dbReference type="SUPFAM" id="SSF53623">
    <property type="entry name" value="MurD-like peptide ligases, catalytic domain"/>
    <property type="match status" value="1"/>
</dbReference>
<dbReference type="GO" id="GO:0008764">
    <property type="term" value="F:UDP-N-acetylmuramoylalanine-D-glutamate ligase activity"/>
    <property type="evidence" value="ECO:0007669"/>
    <property type="project" value="UniProtKB-EC"/>
</dbReference>
<keyword evidence="6" id="KW-0547">Nucleotide-binding</keyword>
<dbReference type="HAMAP" id="MF_00639">
    <property type="entry name" value="MurD"/>
    <property type="match status" value="1"/>
</dbReference>
<dbReference type="InterPro" id="IPR013221">
    <property type="entry name" value="Mur_ligase_cen"/>
</dbReference>
<dbReference type="SUPFAM" id="SSF53244">
    <property type="entry name" value="MurD-like peptide ligases, peptide-binding domain"/>
    <property type="match status" value="1"/>
</dbReference>
<evidence type="ECO:0000256" key="8">
    <source>
        <dbReference type="ARBA" id="ARBA00023306"/>
    </source>
</evidence>
<dbReference type="GO" id="GO:0005737">
    <property type="term" value="C:cytoplasm"/>
    <property type="evidence" value="ECO:0007669"/>
    <property type="project" value="UniProtKB-SubCell"/>
</dbReference>
<keyword evidence="7" id="KW-0067">ATP-binding</keyword>
<dbReference type="InterPro" id="IPR018109">
    <property type="entry name" value="Folylpolyglutamate_synth_CS"/>
</dbReference>
<feature type="domain" description="Mur ligase central" evidence="10">
    <location>
        <begin position="118"/>
        <end position="297"/>
    </location>
</feature>